<dbReference type="Gene3D" id="3.40.50.150">
    <property type="entry name" value="Vaccinia Virus protein VP39"/>
    <property type="match status" value="1"/>
</dbReference>
<proteinExistence type="predicted"/>
<evidence type="ECO:0000313" key="1">
    <source>
        <dbReference type="EMBL" id="GAA3559661.1"/>
    </source>
</evidence>
<dbReference type="GO" id="GO:0008168">
    <property type="term" value="F:methyltransferase activity"/>
    <property type="evidence" value="ECO:0007669"/>
    <property type="project" value="UniProtKB-KW"/>
</dbReference>
<dbReference type="PIRSF" id="PIRSF017393">
    <property type="entry name" value="MTase_SAV2177"/>
    <property type="match status" value="1"/>
</dbReference>
<accession>A0ABP6X394</accession>
<name>A0ABP6X394_9PSEU</name>
<comment type="caution">
    <text evidence="1">The sequence shown here is derived from an EMBL/GenBank/DDBJ whole genome shotgun (WGS) entry which is preliminary data.</text>
</comment>
<dbReference type="Pfam" id="PF04672">
    <property type="entry name" value="Methyltransf_19"/>
    <property type="match status" value="1"/>
</dbReference>
<dbReference type="Proteomes" id="UP001500689">
    <property type="component" value="Unassembled WGS sequence"/>
</dbReference>
<keyword evidence="1" id="KW-0808">Transferase</keyword>
<protein>
    <submittedName>
        <fullName evidence="1">SAM-dependent methyltransferase</fullName>
    </submittedName>
</protein>
<dbReference type="InterPro" id="IPR029063">
    <property type="entry name" value="SAM-dependent_MTases_sf"/>
</dbReference>
<evidence type="ECO:0000313" key="2">
    <source>
        <dbReference type="Proteomes" id="UP001500689"/>
    </source>
</evidence>
<organism evidence="1 2">
    <name type="scientific">Amycolatopsis ultiminotia</name>
    <dbReference type="NCBI Taxonomy" id="543629"/>
    <lineage>
        <taxon>Bacteria</taxon>
        <taxon>Bacillati</taxon>
        <taxon>Actinomycetota</taxon>
        <taxon>Actinomycetes</taxon>
        <taxon>Pseudonocardiales</taxon>
        <taxon>Pseudonocardiaceae</taxon>
        <taxon>Amycolatopsis</taxon>
    </lineage>
</organism>
<gene>
    <name evidence="1" type="ORF">GCM10022222_49230</name>
</gene>
<dbReference type="SUPFAM" id="SSF53335">
    <property type="entry name" value="S-adenosyl-L-methionine-dependent methyltransferases"/>
    <property type="match status" value="1"/>
</dbReference>
<reference evidence="2" key="1">
    <citation type="journal article" date="2019" name="Int. J. Syst. Evol. Microbiol.">
        <title>The Global Catalogue of Microorganisms (GCM) 10K type strain sequencing project: providing services to taxonomists for standard genome sequencing and annotation.</title>
        <authorList>
            <consortium name="The Broad Institute Genomics Platform"/>
            <consortium name="The Broad Institute Genome Sequencing Center for Infectious Disease"/>
            <person name="Wu L."/>
            <person name="Ma J."/>
        </authorList>
    </citation>
    <scope>NUCLEOTIDE SEQUENCE [LARGE SCALE GENOMIC DNA]</scope>
    <source>
        <strain evidence="2">JCM 16898</strain>
    </source>
</reference>
<keyword evidence="2" id="KW-1185">Reference proteome</keyword>
<keyword evidence="1" id="KW-0489">Methyltransferase</keyword>
<sequence>MIRGNLMSGPALSWEQDRPSSARLTDALLGGQDHYECDRALRRRLLAVAPDAGAVAGERRQWLLRALRHLAVGRGIGQFLDLGCGLPTVDNTHQIVQRLRPGAQVVYVDHDPLVQVHGRVMLEENDHVHISGADLTDPGAVLGDPVVYRHLDFERPVAVLLCDVLHHVESLDRAQAIVLGYAEQLAPGSYLLLTHDHLPAGDPPRAELVRRIDAVLADAGLASVHRGLAEIVSLFAGLDLVEPGVVPLHEWWPSGPRLLPLGDQHFLSLGGVARKR</sequence>
<dbReference type="RefSeq" id="WP_344863745.1">
    <property type="nucleotide sequence ID" value="NZ_BAAAZN010000011.1"/>
</dbReference>
<dbReference type="InterPro" id="IPR006764">
    <property type="entry name" value="SAM_dep_MeTrfase_SAV2177_type"/>
</dbReference>
<dbReference type="EMBL" id="BAAAZN010000011">
    <property type="protein sequence ID" value="GAA3559661.1"/>
    <property type="molecule type" value="Genomic_DNA"/>
</dbReference>
<dbReference type="GO" id="GO:0032259">
    <property type="term" value="P:methylation"/>
    <property type="evidence" value="ECO:0007669"/>
    <property type="project" value="UniProtKB-KW"/>
</dbReference>